<reference evidence="3" key="1">
    <citation type="submission" date="2022-11" db="EMBL/GenBank/DDBJ databases">
        <title>Genome Sequence of Cubamyces cubensis.</title>
        <authorList>
            <person name="Buettner E."/>
        </authorList>
    </citation>
    <scope>NUCLEOTIDE SEQUENCE</scope>
    <source>
        <strain evidence="3">MPL-01</strain>
    </source>
</reference>
<sequence>MSDESHKSVSDFKLTERVRLLHLYDRPQTTCSSPSSSPRSLVGVLLYPLHFDALEMSDLVSVDNLDFSHYQYFGTSDGQNDWQPDNPPNDPNIWSQQLEAAQAPGMSVIFSFTGSQVFVYGRLQPAANGDQPPLSLYSIGDTKFQAFPAPDVSAAMDNVSFFNSSVLPYGQHSLVINVTRASSNAPYILDYIQYNISDPNAAPSSSTTSSSSAGASATNTSPASDSSSSTPVGAIVGGVIAGVAVIAAAIIAFMCYRMRRRRPGGAPLSPLDPATPSASRITPYVVPNNAGSQSHFSEVPSIPYGAPPAMRQFGSTYSLGTSAAGEPSKAQLSSKAARAMGHSGQYSTAGSAYAGSSAGDRSTYHDGAGPAGRAPSSVAGGTQYTRTHSSHSPMSSVHDLPNFVPRGTGHTKGVRSESTSLLGPPPGAGGSAVGVGSTNAQADSGLRFEPGVTPSDVAPVLPPGRARIRSTATMSEVARADIPPAYTPD</sequence>
<evidence type="ECO:0000313" key="3">
    <source>
        <dbReference type="EMBL" id="KAJ8483414.1"/>
    </source>
</evidence>
<keyword evidence="2" id="KW-1133">Transmembrane helix</keyword>
<keyword evidence="2" id="KW-0472">Membrane</keyword>
<proteinExistence type="predicted"/>
<feature type="transmembrane region" description="Helical" evidence="2">
    <location>
        <begin position="232"/>
        <end position="256"/>
    </location>
</feature>
<accession>A0AAD7TVG8</accession>
<evidence type="ECO:0000256" key="2">
    <source>
        <dbReference type="SAM" id="Phobius"/>
    </source>
</evidence>
<name>A0AAD7TVG8_9APHY</name>
<keyword evidence="2" id="KW-0812">Transmembrane</keyword>
<feature type="region of interest" description="Disordered" evidence="1">
    <location>
        <begin position="202"/>
        <end position="230"/>
    </location>
</feature>
<comment type="caution">
    <text evidence="3">The sequence shown here is derived from an EMBL/GenBank/DDBJ whole genome shotgun (WGS) entry which is preliminary data.</text>
</comment>
<evidence type="ECO:0000313" key="4">
    <source>
        <dbReference type="Proteomes" id="UP001215151"/>
    </source>
</evidence>
<dbReference type="Proteomes" id="UP001215151">
    <property type="component" value="Unassembled WGS sequence"/>
</dbReference>
<dbReference type="EMBL" id="JAPEVG010000094">
    <property type="protein sequence ID" value="KAJ8483414.1"/>
    <property type="molecule type" value="Genomic_DNA"/>
</dbReference>
<dbReference type="AlphaFoldDB" id="A0AAD7TVG8"/>
<feature type="compositionally biased region" description="Polar residues" evidence="1">
    <location>
        <begin position="379"/>
        <end position="395"/>
    </location>
</feature>
<protein>
    <submittedName>
        <fullName evidence="3">Uncharacterized protein</fullName>
    </submittedName>
</protein>
<feature type="region of interest" description="Disordered" evidence="1">
    <location>
        <begin position="345"/>
        <end position="489"/>
    </location>
</feature>
<evidence type="ECO:0000256" key="1">
    <source>
        <dbReference type="SAM" id="MobiDB-lite"/>
    </source>
</evidence>
<dbReference type="Gene3D" id="2.60.120.260">
    <property type="entry name" value="Galactose-binding domain-like"/>
    <property type="match status" value="1"/>
</dbReference>
<feature type="compositionally biased region" description="Low complexity" evidence="1">
    <location>
        <begin position="345"/>
        <end position="359"/>
    </location>
</feature>
<gene>
    <name evidence="3" type="ORF">ONZ51_g4721</name>
</gene>
<organism evidence="3 4">
    <name type="scientific">Trametes cubensis</name>
    <dbReference type="NCBI Taxonomy" id="1111947"/>
    <lineage>
        <taxon>Eukaryota</taxon>
        <taxon>Fungi</taxon>
        <taxon>Dikarya</taxon>
        <taxon>Basidiomycota</taxon>
        <taxon>Agaricomycotina</taxon>
        <taxon>Agaricomycetes</taxon>
        <taxon>Polyporales</taxon>
        <taxon>Polyporaceae</taxon>
        <taxon>Trametes</taxon>
    </lineage>
</organism>
<keyword evidence="4" id="KW-1185">Reference proteome</keyword>